<accession>A0A4D7K234</accession>
<sequence length="541" mass="58480">MKRRNFLKNSLSGSVAAGALSILPGSQILASENQQSNSSKNKYNNFEFLEWDIARMRRSMESGDLTSYKLTKAYLKRIEELNHNGPNLKAVIAVNPKAEDQARQRDAERVAGKTKGPMHGIPVLIKDNINISGMPTTAGSLALSNHTPDNAFIINKLEEAGAVILGKANLSEWANFRSVRSSSGWSGVGGQCKNPYSLDRSPCGSSSGSGVAVAANMCAVAIGTETNGSIVCPSGINGIVGIKPTVGLWSREGIIPISHTQDTAGPMARTVSDAAVLLAACMGKDSSDPATQEMADDMNFDDALDELSLKDARLGVAKNYMGKHKEVDAAMEKSILAMREAGAQIIEIDNILGDDIGDAEMTVLLYEFKDGLNKYLKTYDAPYKSLAELIEYNKKNESSELKWFGQEIFEMAEKKGSLKEQEYLDALVKIRTNTQKNGIDKYMKEHDLDAIIMPTNAPSWTIDLLLGDHGYAGSSGAAAMSGYPNITVPSGDIHGMPIGVSFVGRAWSEKKLIGLAYAFEQLTNKRMIPQYRASVSAESES</sequence>
<keyword evidence="3" id="KW-1185">Reference proteome</keyword>
<dbReference type="Pfam" id="PF01425">
    <property type="entry name" value="Amidase"/>
    <property type="match status" value="1"/>
</dbReference>
<dbReference type="InterPro" id="IPR023631">
    <property type="entry name" value="Amidase_dom"/>
</dbReference>
<evidence type="ECO:0000313" key="2">
    <source>
        <dbReference type="EMBL" id="QCK17015.1"/>
    </source>
</evidence>
<dbReference type="KEGG" id="fpf:DCC35_05135"/>
<dbReference type="EMBL" id="CP028923">
    <property type="protein sequence ID" value="QCK17015.1"/>
    <property type="molecule type" value="Genomic_DNA"/>
</dbReference>
<dbReference type="AlphaFoldDB" id="A0A4D7K234"/>
<protein>
    <submittedName>
        <fullName evidence="2">Amidase</fullName>
    </submittedName>
</protein>
<dbReference type="OrthoDB" id="9811471at2"/>
<dbReference type="Proteomes" id="UP000298616">
    <property type="component" value="Chromosome"/>
</dbReference>
<proteinExistence type="predicted"/>
<dbReference type="RefSeq" id="WP_137089765.1">
    <property type="nucleotide sequence ID" value="NZ_CP028923.1"/>
</dbReference>
<dbReference type="NCBIfam" id="NF006006">
    <property type="entry name" value="PRK08137.1"/>
    <property type="match status" value="1"/>
</dbReference>
<evidence type="ECO:0000313" key="3">
    <source>
        <dbReference type="Proteomes" id="UP000298616"/>
    </source>
</evidence>
<gene>
    <name evidence="2" type="ORF">DCC35_05135</name>
</gene>
<evidence type="ECO:0000259" key="1">
    <source>
        <dbReference type="Pfam" id="PF01425"/>
    </source>
</evidence>
<reference evidence="2 3" key="1">
    <citation type="submission" date="2018-04" db="EMBL/GenBank/DDBJ databases">
        <title>Complete genome uncultured novel isolate.</title>
        <authorList>
            <person name="Merlino G."/>
        </authorList>
    </citation>
    <scope>NUCLEOTIDE SEQUENCE [LARGE SCALE GENOMIC DNA]</scope>
    <source>
        <strain evidence="3">R1DC9</strain>
    </source>
</reference>
<dbReference type="PANTHER" id="PTHR42678:SF34">
    <property type="entry name" value="OS04G0183300 PROTEIN"/>
    <property type="match status" value="1"/>
</dbReference>
<feature type="domain" description="Amidase" evidence="1">
    <location>
        <begin position="70"/>
        <end position="512"/>
    </location>
</feature>
<organism evidence="2 3">
    <name type="scientific">Mangrovivirga cuniculi</name>
    <dbReference type="NCBI Taxonomy" id="2715131"/>
    <lineage>
        <taxon>Bacteria</taxon>
        <taxon>Pseudomonadati</taxon>
        <taxon>Bacteroidota</taxon>
        <taxon>Cytophagia</taxon>
        <taxon>Cytophagales</taxon>
        <taxon>Mangrovivirgaceae</taxon>
        <taxon>Mangrovivirga</taxon>
    </lineage>
</organism>
<dbReference type="PANTHER" id="PTHR42678">
    <property type="entry name" value="AMIDASE"/>
    <property type="match status" value="1"/>
</dbReference>
<name>A0A4D7K234_9BACT</name>
<dbReference type="SUPFAM" id="SSF75304">
    <property type="entry name" value="Amidase signature (AS) enzymes"/>
    <property type="match status" value="1"/>
</dbReference>
<dbReference type="InterPro" id="IPR036928">
    <property type="entry name" value="AS_sf"/>
</dbReference>
<dbReference type="Gene3D" id="3.90.1300.10">
    <property type="entry name" value="Amidase signature (AS) domain"/>
    <property type="match status" value="1"/>
</dbReference>